<evidence type="ECO:0000256" key="6">
    <source>
        <dbReference type="ARBA" id="ARBA00022989"/>
    </source>
</evidence>
<comment type="subcellular location">
    <subcellularLocation>
        <location evidence="1">Membrane</location>
    </subcellularLocation>
</comment>
<dbReference type="SUPFAM" id="SSF49313">
    <property type="entry name" value="Cadherin-like"/>
    <property type="match status" value="2"/>
</dbReference>
<dbReference type="PANTHER" id="PTHR24025:SF23">
    <property type="entry name" value="NEURAL-CADHERIN"/>
    <property type="match status" value="1"/>
</dbReference>
<evidence type="ECO:0000256" key="8">
    <source>
        <dbReference type="PROSITE-ProRule" id="PRU00043"/>
    </source>
</evidence>
<feature type="domain" description="Cadherin" evidence="9">
    <location>
        <begin position="76"/>
        <end position="124"/>
    </location>
</feature>
<keyword evidence="5" id="KW-0130">Cell adhesion</keyword>
<evidence type="ECO:0000256" key="4">
    <source>
        <dbReference type="ARBA" id="ARBA00022837"/>
    </source>
</evidence>
<keyword evidence="3" id="KW-0677">Repeat</keyword>
<dbReference type="Gene3D" id="2.60.40.60">
    <property type="entry name" value="Cadherins"/>
    <property type="match status" value="2"/>
</dbReference>
<reference evidence="10" key="2">
    <citation type="submission" date="2017-10" db="EMBL/GenBank/DDBJ databases">
        <title>Ladona fulva Genome sequencing and assembly.</title>
        <authorList>
            <person name="Murali S."/>
            <person name="Richards S."/>
            <person name="Bandaranaike D."/>
            <person name="Bellair M."/>
            <person name="Blankenburg K."/>
            <person name="Chao H."/>
            <person name="Dinh H."/>
            <person name="Doddapaneni H."/>
            <person name="Dugan-Rocha S."/>
            <person name="Elkadiri S."/>
            <person name="Gnanaolivu R."/>
            <person name="Hernandez B."/>
            <person name="Skinner E."/>
            <person name="Javaid M."/>
            <person name="Lee S."/>
            <person name="Li M."/>
            <person name="Ming W."/>
            <person name="Munidasa M."/>
            <person name="Muniz J."/>
            <person name="Nguyen L."/>
            <person name="Hughes D."/>
            <person name="Osuji N."/>
            <person name="Pu L.-L."/>
            <person name="Puazo M."/>
            <person name="Qu C."/>
            <person name="Quiroz J."/>
            <person name="Raj R."/>
            <person name="Weissenberger G."/>
            <person name="Xin Y."/>
            <person name="Zou X."/>
            <person name="Han Y."/>
            <person name="Worley K."/>
            <person name="Muzny D."/>
            <person name="Gibbs R."/>
        </authorList>
    </citation>
    <scope>NUCLEOTIDE SEQUENCE</scope>
    <source>
        <strain evidence="10">Sampled in the wild</strain>
    </source>
</reference>
<dbReference type="InterPro" id="IPR002126">
    <property type="entry name" value="Cadherin-like_dom"/>
</dbReference>
<reference evidence="10" key="1">
    <citation type="submission" date="2013-04" db="EMBL/GenBank/DDBJ databases">
        <authorList>
            <person name="Qu J."/>
            <person name="Murali S.C."/>
            <person name="Bandaranaike D."/>
            <person name="Bellair M."/>
            <person name="Blankenburg K."/>
            <person name="Chao H."/>
            <person name="Dinh H."/>
            <person name="Doddapaneni H."/>
            <person name="Downs B."/>
            <person name="Dugan-Rocha S."/>
            <person name="Elkadiri S."/>
            <person name="Gnanaolivu R.D."/>
            <person name="Hernandez B."/>
            <person name="Javaid M."/>
            <person name="Jayaseelan J.C."/>
            <person name="Lee S."/>
            <person name="Li M."/>
            <person name="Ming W."/>
            <person name="Munidasa M."/>
            <person name="Muniz J."/>
            <person name="Nguyen L."/>
            <person name="Ongeri F."/>
            <person name="Osuji N."/>
            <person name="Pu L.-L."/>
            <person name="Puazo M."/>
            <person name="Qu C."/>
            <person name="Quiroz J."/>
            <person name="Raj R."/>
            <person name="Weissenberger G."/>
            <person name="Xin Y."/>
            <person name="Zou X."/>
            <person name="Han Y."/>
            <person name="Richards S."/>
            <person name="Worley K."/>
            <person name="Muzny D."/>
            <person name="Gibbs R."/>
        </authorList>
    </citation>
    <scope>NUCLEOTIDE SEQUENCE</scope>
    <source>
        <strain evidence="10">Sampled in the wild</strain>
    </source>
</reference>
<dbReference type="Pfam" id="PF00028">
    <property type="entry name" value="Cadherin"/>
    <property type="match status" value="2"/>
</dbReference>
<dbReference type="PROSITE" id="PS00232">
    <property type="entry name" value="CADHERIN_1"/>
    <property type="match status" value="1"/>
</dbReference>
<keyword evidence="11" id="KW-1185">Reference proteome</keyword>
<evidence type="ECO:0000256" key="2">
    <source>
        <dbReference type="ARBA" id="ARBA00022692"/>
    </source>
</evidence>
<dbReference type="OrthoDB" id="6606209at2759"/>
<organism evidence="10 11">
    <name type="scientific">Ladona fulva</name>
    <name type="common">Scarce chaser dragonfly</name>
    <name type="synonym">Libellula fulva</name>
    <dbReference type="NCBI Taxonomy" id="123851"/>
    <lineage>
        <taxon>Eukaryota</taxon>
        <taxon>Metazoa</taxon>
        <taxon>Ecdysozoa</taxon>
        <taxon>Arthropoda</taxon>
        <taxon>Hexapoda</taxon>
        <taxon>Insecta</taxon>
        <taxon>Pterygota</taxon>
        <taxon>Palaeoptera</taxon>
        <taxon>Odonata</taxon>
        <taxon>Epiprocta</taxon>
        <taxon>Anisoptera</taxon>
        <taxon>Libelluloidea</taxon>
        <taxon>Libellulidae</taxon>
        <taxon>Ladona</taxon>
    </lineage>
</organism>
<dbReference type="AlphaFoldDB" id="A0A8K0K0D9"/>
<comment type="caution">
    <text evidence="10">The sequence shown here is derived from an EMBL/GenBank/DDBJ whole genome shotgun (WGS) entry which is preliminary data.</text>
</comment>
<proteinExistence type="predicted"/>
<feature type="domain" description="Cadherin" evidence="9">
    <location>
        <begin position="4"/>
        <end position="74"/>
    </location>
</feature>
<keyword evidence="7" id="KW-0472">Membrane</keyword>
<evidence type="ECO:0000256" key="1">
    <source>
        <dbReference type="ARBA" id="ARBA00004370"/>
    </source>
</evidence>
<dbReference type="EMBL" id="KZ308260">
    <property type="protein sequence ID" value="KAG8225977.1"/>
    <property type="molecule type" value="Genomic_DNA"/>
</dbReference>
<dbReference type="GO" id="GO:0007156">
    <property type="term" value="P:homophilic cell adhesion via plasma membrane adhesion molecules"/>
    <property type="evidence" value="ECO:0007669"/>
    <property type="project" value="InterPro"/>
</dbReference>
<dbReference type="PROSITE" id="PS50268">
    <property type="entry name" value="CADHERIN_2"/>
    <property type="match status" value="2"/>
</dbReference>
<dbReference type="InterPro" id="IPR050971">
    <property type="entry name" value="Cadherin-domain_protein"/>
</dbReference>
<sequence>MLETYQMIVGQDENSLKYIFMVEGSVMTREPLDRESKSVYAMWAEATDGGDPPRGARVPLRVIVTDINDNSPLFAEPDEDVVGVREQQPPGTEVTRVRAADADEGNNASITYSILKENASIKDYARSKIKNR</sequence>
<gene>
    <name evidence="10" type="ORF">J437_LFUL006206</name>
</gene>
<evidence type="ECO:0000313" key="10">
    <source>
        <dbReference type="EMBL" id="KAG8225977.1"/>
    </source>
</evidence>
<evidence type="ECO:0000256" key="7">
    <source>
        <dbReference type="ARBA" id="ARBA00023136"/>
    </source>
</evidence>
<evidence type="ECO:0000259" key="9">
    <source>
        <dbReference type="PROSITE" id="PS50268"/>
    </source>
</evidence>
<keyword evidence="4 8" id="KW-0106">Calcium</keyword>
<dbReference type="PANTHER" id="PTHR24025">
    <property type="entry name" value="DESMOGLEIN FAMILY MEMBER"/>
    <property type="match status" value="1"/>
</dbReference>
<keyword evidence="2" id="KW-0812">Transmembrane</keyword>
<protein>
    <recommendedName>
        <fullName evidence="9">Cadherin domain-containing protein</fullName>
    </recommendedName>
</protein>
<evidence type="ECO:0000256" key="5">
    <source>
        <dbReference type="ARBA" id="ARBA00022889"/>
    </source>
</evidence>
<evidence type="ECO:0000256" key="3">
    <source>
        <dbReference type="ARBA" id="ARBA00022737"/>
    </source>
</evidence>
<dbReference type="GO" id="GO:0005509">
    <property type="term" value="F:calcium ion binding"/>
    <property type="evidence" value="ECO:0007669"/>
    <property type="project" value="UniProtKB-UniRule"/>
</dbReference>
<dbReference type="Proteomes" id="UP000792457">
    <property type="component" value="Unassembled WGS sequence"/>
</dbReference>
<evidence type="ECO:0000313" key="11">
    <source>
        <dbReference type="Proteomes" id="UP000792457"/>
    </source>
</evidence>
<name>A0A8K0K0D9_LADFU</name>
<dbReference type="PRINTS" id="PR00205">
    <property type="entry name" value="CADHERIN"/>
</dbReference>
<dbReference type="CDD" id="cd11304">
    <property type="entry name" value="Cadherin_repeat"/>
    <property type="match status" value="2"/>
</dbReference>
<keyword evidence="6" id="KW-1133">Transmembrane helix</keyword>
<dbReference type="InterPro" id="IPR020894">
    <property type="entry name" value="Cadherin_CS"/>
</dbReference>
<dbReference type="GO" id="GO:0005911">
    <property type="term" value="C:cell-cell junction"/>
    <property type="evidence" value="ECO:0007669"/>
    <property type="project" value="TreeGrafter"/>
</dbReference>
<dbReference type="InterPro" id="IPR015919">
    <property type="entry name" value="Cadherin-like_sf"/>
</dbReference>
<dbReference type="SMART" id="SM00112">
    <property type="entry name" value="CA"/>
    <property type="match status" value="1"/>
</dbReference>
<accession>A0A8K0K0D9</accession>
<dbReference type="GO" id="GO:0005886">
    <property type="term" value="C:plasma membrane"/>
    <property type="evidence" value="ECO:0007669"/>
    <property type="project" value="InterPro"/>
</dbReference>